<dbReference type="Gene3D" id="2.160.20.120">
    <property type="match status" value="1"/>
</dbReference>
<sequence>MKMRSVIITLSCVFGVTLIAGSICAAVAKDEIVDFFKGRYITAEGKPVEDYQDRKSAALAGIEKVEISSNAGELNVILTDDPQLSAEYKQSGASRKPELMVERDGDTLSVYVDERFQWFNFGAWERKLTVYLPKAYARDLDIKVNAGSARVEALSGLDEVNLTLNAGSLSCEGVQALELDLKVNAGTMQVNGIVGGFDGDVNAGKLIANVTSLIRDIEVEVSAGNADVTIPSDASAVVNLHASAGSISSDFDLNSYNNAAKKDINGVLGSGQYKIEGKVSAGGLALRQGPASN</sequence>
<reference evidence="3 4" key="1">
    <citation type="submission" date="2024-03" db="EMBL/GenBank/DDBJ databases">
        <title>Human intestinal bacterial collection.</title>
        <authorList>
            <person name="Pauvert C."/>
            <person name="Hitch T.C.A."/>
            <person name="Clavel T."/>
        </authorList>
    </citation>
    <scope>NUCLEOTIDE SEQUENCE [LARGE SCALE GENOMIC DNA]</scope>
    <source>
        <strain evidence="3 4">CLA-JM-H44</strain>
    </source>
</reference>
<evidence type="ECO:0000313" key="3">
    <source>
        <dbReference type="EMBL" id="MEQ2440903.1"/>
    </source>
</evidence>
<evidence type="ECO:0000256" key="1">
    <source>
        <dbReference type="SAM" id="SignalP"/>
    </source>
</evidence>
<comment type="caution">
    <text evidence="3">The sequence shown here is derived from an EMBL/GenBank/DDBJ whole genome shotgun (WGS) entry which is preliminary data.</text>
</comment>
<proteinExistence type="predicted"/>
<accession>A0ABV1E0S4</accession>
<feature type="domain" description="DUF4097" evidence="2">
    <location>
        <begin position="62"/>
        <end position="192"/>
    </location>
</feature>
<protein>
    <submittedName>
        <fullName evidence="3">DUF4097 family beta strand repeat-containing protein</fullName>
    </submittedName>
</protein>
<keyword evidence="1" id="KW-0732">Signal</keyword>
<dbReference type="EMBL" id="JBBMFD010000014">
    <property type="protein sequence ID" value="MEQ2440903.1"/>
    <property type="molecule type" value="Genomic_DNA"/>
</dbReference>
<name>A0ABV1E0S4_9FIRM</name>
<feature type="chain" id="PRO_5047143284" evidence="1">
    <location>
        <begin position="26"/>
        <end position="293"/>
    </location>
</feature>
<dbReference type="Pfam" id="PF13349">
    <property type="entry name" value="DUF4097"/>
    <property type="match status" value="1"/>
</dbReference>
<organism evidence="3 4">
    <name type="scientific">Solibaculum intestinale</name>
    <dbReference type="NCBI Taxonomy" id="3133165"/>
    <lineage>
        <taxon>Bacteria</taxon>
        <taxon>Bacillati</taxon>
        <taxon>Bacillota</taxon>
        <taxon>Clostridia</taxon>
        <taxon>Eubacteriales</taxon>
        <taxon>Oscillospiraceae</taxon>
        <taxon>Solibaculum</taxon>
    </lineage>
</organism>
<dbReference type="Proteomes" id="UP001489509">
    <property type="component" value="Unassembled WGS sequence"/>
</dbReference>
<keyword evidence="4" id="KW-1185">Reference proteome</keyword>
<evidence type="ECO:0000313" key="4">
    <source>
        <dbReference type="Proteomes" id="UP001489509"/>
    </source>
</evidence>
<evidence type="ECO:0000259" key="2">
    <source>
        <dbReference type="Pfam" id="PF13349"/>
    </source>
</evidence>
<feature type="signal peptide" evidence="1">
    <location>
        <begin position="1"/>
        <end position="25"/>
    </location>
</feature>
<dbReference type="InterPro" id="IPR025164">
    <property type="entry name" value="Toastrack_DUF4097"/>
</dbReference>
<gene>
    <name evidence="3" type="ORF">WMO26_08710</name>
</gene>
<dbReference type="RefSeq" id="WP_349219676.1">
    <property type="nucleotide sequence ID" value="NZ_JBBMFD010000014.1"/>
</dbReference>